<reference evidence="2" key="1">
    <citation type="submission" date="2020-07" db="EMBL/GenBank/DDBJ databases">
        <authorList>
            <person name="Lin J."/>
        </authorList>
    </citation>
    <scope>NUCLEOTIDE SEQUENCE</scope>
</reference>
<organism evidence="2">
    <name type="scientific">Ananas comosus var. bracteatus</name>
    <name type="common">red pineapple</name>
    <dbReference type="NCBI Taxonomy" id="296719"/>
    <lineage>
        <taxon>Eukaryota</taxon>
        <taxon>Viridiplantae</taxon>
        <taxon>Streptophyta</taxon>
        <taxon>Embryophyta</taxon>
        <taxon>Tracheophyta</taxon>
        <taxon>Spermatophyta</taxon>
        <taxon>Magnoliopsida</taxon>
        <taxon>Liliopsida</taxon>
        <taxon>Poales</taxon>
        <taxon>Bromeliaceae</taxon>
        <taxon>Bromelioideae</taxon>
        <taxon>Ananas</taxon>
    </lineage>
</organism>
<evidence type="ECO:0000313" key="2">
    <source>
        <dbReference type="EMBL" id="CAD1832938.1"/>
    </source>
</evidence>
<protein>
    <submittedName>
        <fullName evidence="2">Uncharacterized protein</fullName>
    </submittedName>
</protein>
<evidence type="ECO:0000256" key="1">
    <source>
        <dbReference type="SAM" id="MobiDB-lite"/>
    </source>
</evidence>
<accession>A0A6V7PQI5</accession>
<feature type="region of interest" description="Disordered" evidence="1">
    <location>
        <begin position="46"/>
        <end position="120"/>
    </location>
</feature>
<dbReference type="EMBL" id="LR862150">
    <property type="protein sequence ID" value="CAD1832938.1"/>
    <property type="molecule type" value="Genomic_DNA"/>
</dbReference>
<proteinExistence type="predicted"/>
<dbReference type="AlphaFoldDB" id="A0A6V7PQI5"/>
<name>A0A6V7PQI5_ANACO</name>
<gene>
    <name evidence="2" type="ORF">CB5_LOCUS16149</name>
</gene>
<sequence length="120" mass="13040">MYRTYLKHEPFRKAPCDSLGFSSNRARALGRGHEGLRAPPIDRVMARRRRRRRPSQIGKRSEREMRGGIRVSRAHGSVGGRGAGGRATEAGSSERGAGGIGRQPSAPCELCGSRGGRNWG</sequence>